<gene>
    <name evidence="1" type="ORF">NPIL_521961</name>
</gene>
<organism evidence="1 2">
    <name type="scientific">Nephila pilipes</name>
    <name type="common">Giant wood spider</name>
    <name type="synonym">Nephila maculata</name>
    <dbReference type="NCBI Taxonomy" id="299642"/>
    <lineage>
        <taxon>Eukaryota</taxon>
        <taxon>Metazoa</taxon>
        <taxon>Ecdysozoa</taxon>
        <taxon>Arthropoda</taxon>
        <taxon>Chelicerata</taxon>
        <taxon>Arachnida</taxon>
        <taxon>Araneae</taxon>
        <taxon>Araneomorphae</taxon>
        <taxon>Entelegynae</taxon>
        <taxon>Araneoidea</taxon>
        <taxon>Nephilidae</taxon>
        <taxon>Nephila</taxon>
    </lineage>
</organism>
<dbReference type="AlphaFoldDB" id="A0A8X6N063"/>
<reference evidence="1" key="1">
    <citation type="submission" date="2020-08" db="EMBL/GenBank/DDBJ databases">
        <title>Multicomponent nature underlies the extraordinary mechanical properties of spider dragline silk.</title>
        <authorList>
            <person name="Kono N."/>
            <person name="Nakamura H."/>
            <person name="Mori M."/>
            <person name="Yoshida Y."/>
            <person name="Ohtoshi R."/>
            <person name="Malay A.D."/>
            <person name="Moran D.A.P."/>
            <person name="Tomita M."/>
            <person name="Numata K."/>
            <person name="Arakawa K."/>
        </authorList>
    </citation>
    <scope>NUCLEOTIDE SEQUENCE</scope>
</reference>
<accession>A0A8X6N063</accession>
<sequence>MMDEKTDYTLLRFPSGHLWRFRFMNVQKALSTWSLCGAANVSSSPLLACLNLKQVASNTRTVTERWWGFREANDTQVSGLQAVLKCASSNPYFSDSSEFKDAAFQGPVLRLRKRAQTERSL</sequence>
<protein>
    <submittedName>
        <fullName evidence="1">Uncharacterized protein</fullName>
    </submittedName>
</protein>
<dbReference type="EMBL" id="BMAW01098781">
    <property type="protein sequence ID" value="GFS86546.1"/>
    <property type="molecule type" value="Genomic_DNA"/>
</dbReference>
<keyword evidence="2" id="KW-1185">Reference proteome</keyword>
<evidence type="ECO:0000313" key="1">
    <source>
        <dbReference type="EMBL" id="GFS86546.1"/>
    </source>
</evidence>
<comment type="caution">
    <text evidence="1">The sequence shown here is derived from an EMBL/GenBank/DDBJ whole genome shotgun (WGS) entry which is preliminary data.</text>
</comment>
<proteinExistence type="predicted"/>
<evidence type="ECO:0000313" key="2">
    <source>
        <dbReference type="Proteomes" id="UP000887013"/>
    </source>
</evidence>
<name>A0A8X6N063_NEPPI</name>
<dbReference type="Proteomes" id="UP000887013">
    <property type="component" value="Unassembled WGS sequence"/>
</dbReference>